<keyword evidence="4" id="KW-0255">Endonuclease</keyword>
<organism evidence="4 5">
    <name type="scientific">Streptomyces montanisoli</name>
    <dbReference type="NCBI Taxonomy" id="2798581"/>
    <lineage>
        <taxon>Bacteria</taxon>
        <taxon>Bacillati</taxon>
        <taxon>Actinomycetota</taxon>
        <taxon>Actinomycetes</taxon>
        <taxon>Kitasatosporales</taxon>
        <taxon>Streptomycetaceae</taxon>
        <taxon>Streptomyces</taxon>
    </lineage>
</organism>
<sequence length="710" mass="76190">MSHRAGGLAGVWAEAQRQQQRQYEARQRERAAAQREERRRHQAATRADRELRAQYKREREAEAQRRTAELEGRVAELSGLLVKGCGAPPFGTASLMREQGPLEPFAPGALAHPVPLPDPARYRPAGGGWSQARRQAALQEARQRYEHDLRAAQYAQEQRTRQLAEYRRAYDEWAAGVRAGTQRHNDSVRAMAAGLRDGEAATVVEYFSAALYASTAWPDAFPRQVSAAFDGFAGELVLDWELPPYEAVPEVKSVRYVASADEEREVARPVTQRRALYRDTLAQCVLLVLRDVFAADEFGVLRAVALNGFAEGPDPATGRRTRVYLASVDVRRADFEALNLELVSPVDCLVDGLRGRLSTRPEQLAAVAHGRLPGDVGAGAVVSHGAGEEPDLFEMDPLEFEELVAELFRARGMRALTTRRSGDGGVDVDALDPDPISGGKIVVQVKRYRNTVPPTAVRDLYGTVQDQGANKGLLVTTSGFGNGSRAFANGKPLQLVSGPELVELLHRYGLRGRLGEGGGTGAGIGVGVGAGSDTGAGPGATLVDVPQADPDAATLGMVWAGQVALDVCALVCRGGRVLSDDHFVFFNNRRTPDGSVAMVEPSRGDRAAIRVGFDRLPPGADRLVLVAAVDPVANPEADLSGFTDAGVLLRDASGAELDRLAVSDGRPGETALVLGSFRRRAGGDWDFVLGGKGYRGGLEALVGDFGIEVE</sequence>
<evidence type="ECO:0000259" key="3">
    <source>
        <dbReference type="Pfam" id="PF04471"/>
    </source>
</evidence>
<feature type="region of interest" description="Disordered" evidence="1">
    <location>
        <begin position="1"/>
        <end position="65"/>
    </location>
</feature>
<feature type="domain" description="TerD" evidence="2">
    <location>
        <begin position="561"/>
        <end position="705"/>
    </location>
</feature>
<dbReference type="Proteomes" id="UP000670475">
    <property type="component" value="Unassembled WGS sequence"/>
</dbReference>
<keyword evidence="4" id="KW-0378">Hydrolase</keyword>
<dbReference type="EC" id="3.1.21.-" evidence="4"/>
<dbReference type="Gene3D" id="2.60.60.30">
    <property type="entry name" value="sav2460 like domains"/>
    <property type="match status" value="1"/>
</dbReference>
<name>A0A940MH77_9ACTN</name>
<evidence type="ECO:0000256" key="1">
    <source>
        <dbReference type="SAM" id="MobiDB-lite"/>
    </source>
</evidence>
<evidence type="ECO:0000313" key="4">
    <source>
        <dbReference type="EMBL" id="MBP0458553.1"/>
    </source>
</evidence>
<dbReference type="InterPro" id="IPR003325">
    <property type="entry name" value="TerD"/>
</dbReference>
<keyword evidence="4" id="KW-0540">Nuclease</keyword>
<feature type="compositionally biased region" description="Basic and acidic residues" evidence="1">
    <location>
        <begin position="46"/>
        <end position="65"/>
    </location>
</feature>
<dbReference type="Pfam" id="PF02342">
    <property type="entry name" value="TerD"/>
    <property type="match status" value="1"/>
</dbReference>
<dbReference type="GO" id="GO:0015666">
    <property type="term" value="F:restriction endodeoxyribonuclease activity"/>
    <property type="evidence" value="ECO:0007669"/>
    <property type="project" value="TreeGrafter"/>
</dbReference>
<dbReference type="InterPro" id="IPR011856">
    <property type="entry name" value="tRNA_endonuc-like_dom_sf"/>
</dbReference>
<accession>A0A940MH77</accession>
<feature type="compositionally biased region" description="Low complexity" evidence="1">
    <location>
        <begin position="13"/>
        <end position="22"/>
    </location>
</feature>
<evidence type="ECO:0000259" key="2">
    <source>
        <dbReference type="Pfam" id="PF02342"/>
    </source>
</evidence>
<dbReference type="SUPFAM" id="SSF52980">
    <property type="entry name" value="Restriction endonuclease-like"/>
    <property type="match status" value="1"/>
</dbReference>
<comment type="caution">
    <text evidence="4">The sequence shown here is derived from an EMBL/GenBank/DDBJ whole genome shotgun (WGS) entry which is preliminary data.</text>
</comment>
<keyword evidence="5" id="KW-1185">Reference proteome</keyword>
<dbReference type="InterPro" id="IPR052906">
    <property type="entry name" value="Type_IV_Methyl-Rstrct_Enzyme"/>
</dbReference>
<evidence type="ECO:0000313" key="5">
    <source>
        <dbReference type="Proteomes" id="UP000670475"/>
    </source>
</evidence>
<dbReference type="GO" id="GO:0009307">
    <property type="term" value="P:DNA restriction-modification system"/>
    <property type="evidence" value="ECO:0007669"/>
    <property type="project" value="InterPro"/>
</dbReference>
<dbReference type="Pfam" id="PF04471">
    <property type="entry name" value="Mrr_cat"/>
    <property type="match status" value="1"/>
</dbReference>
<dbReference type="AlphaFoldDB" id="A0A940MH77"/>
<feature type="compositionally biased region" description="Basic and acidic residues" evidence="1">
    <location>
        <begin position="23"/>
        <end position="39"/>
    </location>
</feature>
<dbReference type="InterPro" id="IPR007560">
    <property type="entry name" value="Restrct_endonuc_IV_Mrr"/>
</dbReference>
<protein>
    <submittedName>
        <fullName evidence="4">Restriction endonuclease</fullName>
        <ecNumber evidence="4">3.1.21.-</ecNumber>
    </submittedName>
</protein>
<dbReference type="RefSeq" id="WP_209340308.1">
    <property type="nucleotide sequence ID" value="NZ_JAGIQL010000045.1"/>
</dbReference>
<feature type="domain" description="Restriction endonuclease type IV Mrr" evidence="3">
    <location>
        <begin position="394"/>
        <end position="505"/>
    </location>
</feature>
<dbReference type="InterPro" id="IPR011335">
    <property type="entry name" value="Restrct_endonuc-II-like"/>
</dbReference>
<dbReference type="Gene3D" id="3.40.1350.10">
    <property type="match status" value="1"/>
</dbReference>
<gene>
    <name evidence="4" type="ORF">JFN87_13725</name>
</gene>
<proteinExistence type="predicted"/>
<reference evidence="4" key="1">
    <citation type="submission" date="2021-03" db="EMBL/GenBank/DDBJ databases">
        <title>Whole genome sequence of Streptomyces bomunensis MMS17-BM035.</title>
        <authorList>
            <person name="Lee J.H."/>
        </authorList>
    </citation>
    <scope>NUCLEOTIDE SEQUENCE</scope>
    <source>
        <strain evidence="4">MMS17-BM035</strain>
    </source>
</reference>
<dbReference type="PANTHER" id="PTHR30015:SF7">
    <property type="entry name" value="TYPE IV METHYL-DIRECTED RESTRICTION ENZYME ECOKMRR"/>
    <property type="match status" value="1"/>
</dbReference>
<dbReference type="CDD" id="cd06974">
    <property type="entry name" value="TerD_like"/>
    <property type="match status" value="1"/>
</dbReference>
<dbReference type="GO" id="GO:0003677">
    <property type="term" value="F:DNA binding"/>
    <property type="evidence" value="ECO:0007669"/>
    <property type="project" value="InterPro"/>
</dbReference>
<dbReference type="EMBL" id="JAGIQL010000045">
    <property type="protein sequence ID" value="MBP0458553.1"/>
    <property type="molecule type" value="Genomic_DNA"/>
</dbReference>
<dbReference type="PANTHER" id="PTHR30015">
    <property type="entry name" value="MRR RESTRICTION SYSTEM PROTEIN"/>
    <property type="match status" value="1"/>
</dbReference>